<dbReference type="Proteomes" id="UP001274896">
    <property type="component" value="Unassembled WGS sequence"/>
</dbReference>
<dbReference type="Gene3D" id="3.40.570.10">
    <property type="entry name" value="Extracellular Endonuclease, subunit A"/>
    <property type="match status" value="1"/>
</dbReference>
<accession>A0AAE0RKA5</accession>
<feature type="region of interest" description="Disordered" evidence="1">
    <location>
        <begin position="98"/>
        <end position="118"/>
    </location>
</feature>
<dbReference type="InterPro" id="IPR039015">
    <property type="entry name" value="ENDOD1"/>
</dbReference>
<dbReference type="PANTHER" id="PTHR21472:SF26">
    <property type="entry name" value="ENDONUCLEASE DOMAIN CONTAINING 1"/>
    <property type="match status" value="1"/>
</dbReference>
<evidence type="ECO:0000256" key="1">
    <source>
        <dbReference type="SAM" id="MobiDB-lite"/>
    </source>
</evidence>
<dbReference type="InterPro" id="IPR044929">
    <property type="entry name" value="DNA/RNA_non-sp_Endonuclease_sf"/>
</dbReference>
<comment type="caution">
    <text evidence="3">The sequence shown here is derived from an EMBL/GenBank/DDBJ whole genome shotgun (WGS) entry which is preliminary data.</text>
</comment>
<evidence type="ECO:0000313" key="4">
    <source>
        <dbReference type="Proteomes" id="UP001274896"/>
    </source>
</evidence>
<dbReference type="SUPFAM" id="SSF54060">
    <property type="entry name" value="His-Me finger endonucleases"/>
    <property type="match status" value="1"/>
</dbReference>
<dbReference type="AlphaFoldDB" id="A0AAE0RKA5"/>
<dbReference type="PANTHER" id="PTHR21472">
    <property type="entry name" value="ENDONUCLEASE DOMAIN-CONTAINING 1 PROTEIN ENDOD1"/>
    <property type="match status" value="1"/>
</dbReference>
<feature type="signal peptide" evidence="2">
    <location>
        <begin position="1"/>
        <end position="19"/>
    </location>
</feature>
<reference evidence="3" key="1">
    <citation type="submission" date="2023-06" db="EMBL/GenBank/DDBJ databases">
        <title>Male Hemibagrus guttatus genome.</title>
        <authorList>
            <person name="Bian C."/>
        </authorList>
    </citation>
    <scope>NUCLEOTIDE SEQUENCE</scope>
    <source>
        <strain evidence="3">Male_cb2023</strain>
        <tissue evidence="3">Muscle</tissue>
    </source>
</reference>
<dbReference type="EMBL" id="JAUCMX010000001">
    <property type="protein sequence ID" value="KAK3556660.1"/>
    <property type="molecule type" value="Genomic_DNA"/>
</dbReference>
<evidence type="ECO:0000256" key="2">
    <source>
        <dbReference type="SAM" id="SignalP"/>
    </source>
</evidence>
<sequence>MKLFALVLLLSSFSSLALTEVVKSFKQSCPNFFIRKPEKPSDIIIPTIFSGHQYKMICQRWKNKYRFATVYDTVRRIPVYSAYTLSGKEQTIRSHNWKIEPQPWGSQSSDFCAGPKPR</sequence>
<gene>
    <name evidence="3" type="ORF">QTP70_011931</name>
</gene>
<organism evidence="3 4">
    <name type="scientific">Hemibagrus guttatus</name>
    <dbReference type="NCBI Taxonomy" id="175788"/>
    <lineage>
        <taxon>Eukaryota</taxon>
        <taxon>Metazoa</taxon>
        <taxon>Chordata</taxon>
        <taxon>Craniata</taxon>
        <taxon>Vertebrata</taxon>
        <taxon>Euteleostomi</taxon>
        <taxon>Actinopterygii</taxon>
        <taxon>Neopterygii</taxon>
        <taxon>Teleostei</taxon>
        <taxon>Ostariophysi</taxon>
        <taxon>Siluriformes</taxon>
        <taxon>Bagridae</taxon>
        <taxon>Hemibagrus</taxon>
    </lineage>
</organism>
<dbReference type="InterPro" id="IPR044925">
    <property type="entry name" value="His-Me_finger_sf"/>
</dbReference>
<keyword evidence="4" id="KW-1185">Reference proteome</keyword>
<feature type="chain" id="PRO_5041901653" evidence="2">
    <location>
        <begin position="20"/>
        <end position="118"/>
    </location>
</feature>
<evidence type="ECO:0000313" key="3">
    <source>
        <dbReference type="EMBL" id="KAK3556660.1"/>
    </source>
</evidence>
<keyword evidence="2" id="KW-0732">Signal</keyword>
<name>A0AAE0RKA5_9TELE</name>
<proteinExistence type="predicted"/>
<protein>
    <submittedName>
        <fullName evidence="3">Uncharacterized protein</fullName>
    </submittedName>
</protein>